<sequence>MTRATTPTVNVPINHGEKSEKFNGLNFKRWQQKMLFYLTTLNFARFLTEDAPKLNEEHGQSSKENKNKFVKGPKLGPKGGVSKKKFLEKYYNCDKVGHKSSKCTLPKRNNKKETNIVDDITHDVYEMSLVAVISEANLVGSNSKEWWIDTGTTHRVCSDKEMFSSFEAAENGEKLFMENSATSKIKGQGKVVLKMTSRK</sequence>
<feature type="compositionally biased region" description="Basic and acidic residues" evidence="1">
    <location>
        <begin position="54"/>
        <end position="67"/>
    </location>
</feature>
<dbReference type="PANTHER" id="PTHR47592">
    <property type="entry name" value="PBF68 PROTEIN"/>
    <property type="match status" value="1"/>
</dbReference>
<keyword evidence="4" id="KW-1185">Reference proteome</keyword>
<protein>
    <submittedName>
        <fullName evidence="3">Retrovirus-related Pol polyprotein from transposon TNT 1-94</fullName>
    </submittedName>
</protein>
<evidence type="ECO:0000313" key="3">
    <source>
        <dbReference type="EMBL" id="KAL2454550.1"/>
    </source>
</evidence>
<dbReference type="PANTHER" id="PTHR47592:SF27">
    <property type="entry name" value="OS08G0421700 PROTEIN"/>
    <property type="match status" value="1"/>
</dbReference>
<feature type="domain" description="Retrovirus-related Pol polyprotein from transposon TNT 1-94-like beta-barrel" evidence="2">
    <location>
        <begin position="146"/>
        <end position="197"/>
    </location>
</feature>
<name>A0ABD1NSE7_9LAMI</name>
<dbReference type="EMBL" id="JBFOLK010000336">
    <property type="protein sequence ID" value="KAL2454550.1"/>
    <property type="molecule type" value="Genomic_DNA"/>
</dbReference>
<evidence type="ECO:0000313" key="4">
    <source>
        <dbReference type="Proteomes" id="UP001604336"/>
    </source>
</evidence>
<gene>
    <name evidence="3" type="ORF">Adt_47949</name>
</gene>
<dbReference type="Proteomes" id="UP001604336">
    <property type="component" value="Unassembled WGS sequence"/>
</dbReference>
<accession>A0ABD1NSE7</accession>
<dbReference type="InterPro" id="IPR054722">
    <property type="entry name" value="PolX-like_BBD"/>
</dbReference>
<evidence type="ECO:0000259" key="2">
    <source>
        <dbReference type="Pfam" id="PF22936"/>
    </source>
</evidence>
<dbReference type="Pfam" id="PF22936">
    <property type="entry name" value="Pol_BBD"/>
    <property type="match status" value="1"/>
</dbReference>
<feature type="region of interest" description="Disordered" evidence="1">
    <location>
        <begin position="54"/>
        <end position="81"/>
    </location>
</feature>
<comment type="caution">
    <text evidence="3">The sequence shown here is derived from an EMBL/GenBank/DDBJ whole genome shotgun (WGS) entry which is preliminary data.</text>
</comment>
<organism evidence="3 4">
    <name type="scientific">Abeliophyllum distichum</name>
    <dbReference type="NCBI Taxonomy" id="126358"/>
    <lineage>
        <taxon>Eukaryota</taxon>
        <taxon>Viridiplantae</taxon>
        <taxon>Streptophyta</taxon>
        <taxon>Embryophyta</taxon>
        <taxon>Tracheophyta</taxon>
        <taxon>Spermatophyta</taxon>
        <taxon>Magnoliopsida</taxon>
        <taxon>eudicotyledons</taxon>
        <taxon>Gunneridae</taxon>
        <taxon>Pentapetalae</taxon>
        <taxon>asterids</taxon>
        <taxon>lamiids</taxon>
        <taxon>Lamiales</taxon>
        <taxon>Oleaceae</taxon>
        <taxon>Forsythieae</taxon>
        <taxon>Abeliophyllum</taxon>
    </lineage>
</organism>
<proteinExistence type="predicted"/>
<evidence type="ECO:0000256" key="1">
    <source>
        <dbReference type="SAM" id="MobiDB-lite"/>
    </source>
</evidence>
<reference evidence="4" key="1">
    <citation type="submission" date="2024-07" db="EMBL/GenBank/DDBJ databases">
        <title>Two chromosome-level genome assemblies of Korean endemic species Abeliophyllum distichum and Forsythia ovata (Oleaceae).</title>
        <authorList>
            <person name="Jang H."/>
        </authorList>
    </citation>
    <scope>NUCLEOTIDE SEQUENCE [LARGE SCALE GENOMIC DNA]</scope>
</reference>
<dbReference type="AlphaFoldDB" id="A0ABD1NSE7"/>